<evidence type="ECO:0000313" key="2">
    <source>
        <dbReference type="Proteomes" id="UP001596166"/>
    </source>
</evidence>
<gene>
    <name evidence="1" type="ORF">ACFPMG_04615</name>
</gene>
<accession>A0ABW0G1Y9</accession>
<dbReference type="EMBL" id="JBHSLC010000006">
    <property type="protein sequence ID" value="MFC5354283.1"/>
    <property type="molecule type" value="Genomic_DNA"/>
</dbReference>
<proteinExistence type="predicted"/>
<evidence type="ECO:0000313" key="1">
    <source>
        <dbReference type="EMBL" id="MFC5354283.1"/>
    </source>
</evidence>
<dbReference type="Proteomes" id="UP001596166">
    <property type="component" value="Unassembled WGS sequence"/>
</dbReference>
<keyword evidence="2" id="KW-1185">Reference proteome</keyword>
<comment type="caution">
    <text evidence="1">The sequence shown here is derived from an EMBL/GenBank/DDBJ whole genome shotgun (WGS) entry which is preliminary data.</text>
</comment>
<name>A0ABW0G1Y9_9PROT</name>
<dbReference type="RefSeq" id="WP_376994026.1">
    <property type="nucleotide sequence ID" value="NZ_JBHSLC010000006.1"/>
</dbReference>
<organism evidence="1 2">
    <name type="scientific">Azospirillum himalayense</name>
    <dbReference type="NCBI Taxonomy" id="654847"/>
    <lineage>
        <taxon>Bacteria</taxon>
        <taxon>Pseudomonadati</taxon>
        <taxon>Pseudomonadota</taxon>
        <taxon>Alphaproteobacteria</taxon>
        <taxon>Rhodospirillales</taxon>
        <taxon>Azospirillaceae</taxon>
        <taxon>Azospirillum</taxon>
    </lineage>
</organism>
<sequence length="57" mass="6261">MSAEIHRPAFALIMDQTLHSLGARADHRPIVLAVSHMAHAVSPSSFKSLIDRIMRVA</sequence>
<protein>
    <submittedName>
        <fullName evidence="1">Uncharacterized protein</fullName>
    </submittedName>
</protein>
<reference evidence="2" key="1">
    <citation type="journal article" date="2019" name="Int. J. Syst. Evol. Microbiol.">
        <title>The Global Catalogue of Microorganisms (GCM) 10K type strain sequencing project: providing services to taxonomists for standard genome sequencing and annotation.</title>
        <authorList>
            <consortium name="The Broad Institute Genomics Platform"/>
            <consortium name="The Broad Institute Genome Sequencing Center for Infectious Disease"/>
            <person name="Wu L."/>
            <person name="Ma J."/>
        </authorList>
    </citation>
    <scope>NUCLEOTIDE SEQUENCE [LARGE SCALE GENOMIC DNA]</scope>
    <source>
        <strain evidence="2">CCUG 58760</strain>
    </source>
</reference>